<reference evidence="3" key="1">
    <citation type="submission" date="2022-12" db="EMBL/GenBank/DDBJ databases">
        <authorList>
            <person name="Petersen C."/>
        </authorList>
    </citation>
    <scope>NUCLEOTIDE SEQUENCE</scope>
    <source>
        <strain evidence="3">IBT 21472</strain>
    </source>
</reference>
<organism evidence="3 4">
    <name type="scientific">Penicillium atrosanguineum</name>
    <dbReference type="NCBI Taxonomy" id="1132637"/>
    <lineage>
        <taxon>Eukaryota</taxon>
        <taxon>Fungi</taxon>
        <taxon>Dikarya</taxon>
        <taxon>Ascomycota</taxon>
        <taxon>Pezizomycotina</taxon>
        <taxon>Eurotiomycetes</taxon>
        <taxon>Eurotiomycetidae</taxon>
        <taxon>Eurotiales</taxon>
        <taxon>Aspergillaceae</taxon>
        <taxon>Penicillium</taxon>
    </lineage>
</organism>
<proteinExistence type="predicted"/>
<feature type="region of interest" description="Disordered" evidence="1">
    <location>
        <begin position="45"/>
        <end position="71"/>
    </location>
</feature>
<gene>
    <name evidence="3" type="ORF">N7476_001214</name>
</gene>
<evidence type="ECO:0000313" key="4">
    <source>
        <dbReference type="Proteomes" id="UP001147746"/>
    </source>
</evidence>
<evidence type="ECO:0000256" key="2">
    <source>
        <dbReference type="SAM" id="SignalP"/>
    </source>
</evidence>
<feature type="signal peptide" evidence="2">
    <location>
        <begin position="1"/>
        <end position="20"/>
    </location>
</feature>
<feature type="chain" id="PRO_5040839083" evidence="2">
    <location>
        <begin position="21"/>
        <end position="146"/>
    </location>
</feature>
<sequence>MQLTNLVGLCVVALAGSATAMPHLSGPYHGNRIAVHVPTNSTGAHNATTTGTLGRTPLTTGLAKSKNGTTTDSRYLVHSKSTKHTKGTKDVPKVKHVPNHIKHINHCNELCSLQSQTCNIAMPDDDKYCWQEYLHCKANCVPSDFE</sequence>
<evidence type="ECO:0000256" key="1">
    <source>
        <dbReference type="SAM" id="MobiDB-lite"/>
    </source>
</evidence>
<dbReference type="Proteomes" id="UP001147746">
    <property type="component" value="Unassembled WGS sequence"/>
</dbReference>
<dbReference type="EMBL" id="JAPZBO010000001">
    <property type="protein sequence ID" value="KAJ5331431.1"/>
    <property type="molecule type" value="Genomic_DNA"/>
</dbReference>
<feature type="compositionally biased region" description="Low complexity" evidence="1">
    <location>
        <begin position="48"/>
        <end position="62"/>
    </location>
</feature>
<keyword evidence="2" id="KW-0732">Signal</keyword>
<name>A0A9W9UCF7_9EURO</name>
<protein>
    <submittedName>
        <fullName evidence="3">Uncharacterized protein</fullName>
    </submittedName>
</protein>
<reference evidence="3" key="2">
    <citation type="journal article" date="2023" name="IMA Fungus">
        <title>Comparative genomic study of the Penicillium genus elucidates a diverse pangenome and 15 lateral gene transfer events.</title>
        <authorList>
            <person name="Petersen C."/>
            <person name="Sorensen T."/>
            <person name="Nielsen M.R."/>
            <person name="Sondergaard T.E."/>
            <person name="Sorensen J.L."/>
            <person name="Fitzpatrick D.A."/>
            <person name="Frisvad J.C."/>
            <person name="Nielsen K.L."/>
        </authorList>
    </citation>
    <scope>NUCLEOTIDE SEQUENCE</scope>
    <source>
        <strain evidence="3">IBT 21472</strain>
    </source>
</reference>
<evidence type="ECO:0000313" key="3">
    <source>
        <dbReference type="EMBL" id="KAJ5331431.1"/>
    </source>
</evidence>
<comment type="caution">
    <text evidence="3">The sequence shown here is derived from an EMBL/GenBank/DDBJ whole genome shotgun (WGS) entry which is preliminary data.</text>
</comment>
<keyword evidence="4" id="KW-1185">Reference proteome</keyword>
<dbReference type="OrthoDB" id="4477950at2759"/>
<accession>A0A9W9UCF7</accession>
<dbReference type="AlphaFoldDB" id="A0A9W9UCF7"/>